<name>A0A1V8SAN8_9PEZI</name>
<organism evidence="2 3">
    <name type="scientific">Cryoendolithus antarcticus</name>
    <dbReference type="NCBI Taxonomy" id="1507870"/>
    <lineage>
        <taxon>Eukaryota</taxon>
        <taxon>Fungi</taxon>
        <taxon>Dikarya</taxon>
        <taxon>Ascomycota</taxon>
        <taxon>Pezizomycotina</taxon>
        <taxon>Dothideomycetes</taxon>
        <taxon>Dothideomycetidae</taxon>
        <taxon>Cladosporiales</taxon>
        <taxon>Cladosporiaceae</taxon>
        <taxon>Cryoendolithus</taxon>
    </lineage>
</organism>
<dbReference type="Proteomes" id="UP000192596">
    <property type="component" value="Unassembled WGS sequence"/>
</dbReference>
<protein>
    <recommendedName>
        <fullName evidence="4">AAA+ ATPase domain-containing protein</fullName>
    </recommendedName>
</protein>
<evidence type="ECO:0000313" key="2">
    <source>
        <dbReference type="EMBL" id="OQN96225.1"/>
    </source>
</evidence>
<keyword evidence="3" id="KW-1185">Reference proteome</keyword>
<feature type="compositionally biased region" description="Acidic residues" evidence="1">
    <location>
        <begin position="163"/>
        <end position="180"/>
    </location>
</feature>
<dbReference type="EMBL" id="NAJO01000069">
    <property type="protein sequence ID" value="OQN96225.1"/>
    <property type="molecule type" value="Genomic_DNA"/>
</dbReference>
<dbReference type="STRING" id="1507870.A0A1V8SAN8"/>
<dbReference type="AlphaFoldDB" id="A0A1V8SAN8"/>
<dbReference type="SUPFAM" id="SSF52540">
    <property type="entry name" value="P-loop containing nucleoside triphosphate hydrolases"/>
    <property type="match status" value="1"/>
</dbReference>
<sequence length="901" mass="98309">MSAGAHGYQWLPMDFSRSVIQATAANTATAVATAPAASFASFATATSTATAVTAAPAASFATATATNNSTMAQSTTGLPLDFAATYQDYNARFERFMPADASGGLPHDVHREELAYSPLISTSVKLAVDKGDRMAEQEVEVKREANADLHDNAASLSIHDSDDSSEEEYESTDDEMDDASTDAKSFAASEIPVEAREAEPIDIKALVHKLMRMGTTRACVWEWTPELKEFLSLPEDHPLGKPVVKPFRKVADVGPAALAIAWLERHAYAYKQTWAACAKKAREWMESKRDVNAEVMIRGADRILSRLASLPNTAGGLRGKNSSQGHDTVVNRATTDSAGGHDIPAQIGRLLSIQDRKQGLWGRTPALREFLQLTDWQFNLTGQAKKNKYVMPTGMAVAWLEDNAVQHLSMWQDSVKKARVLLNSFGGRLSVPRASPEPPRQLRFPAPASITTAIKKTTSAATYPQYAMLGYNRETGRTDIQPRESIFLNTNSPCSTFICGSQGSGKSYTLAAMLEGCLLEGSRLGPMQQPLAGVLFQYDIDGGSTIAEAASLCSRGVKVQVLVSRTNYHKLKAMYEAKAGVHQNFMMVTPLLIQDNQLTTERMQRLMSVDETTGKSPLYMDVIMRILREMALDPSPFSLATFEKLVAVERFEPIQRNMLKLRMDLLKSFCASGAQAHRLAALDRADTPARDAISRHPPIPDCDVFDVKDGVLTIIDLSDPAVSAATACMLFDISLSILKERPRPAGMIVALDEAHKFLDKSAAASLFTDNLLTVIREQRHKGVRVVVATQEPTISEKFLDLCSMTIVHGFNSSDWFKALKVHLSGASDLLTTTAEQAALLKEIIALHQGESLVFSPTSYVHTAVENGQVVPRKLAGGVLRMQTRLREGDDGGRSIMAVQRI</sequence>
<proteinExistence type="predicted"/>
<reference evidence="3" key="1">
    <citation type="submission" date="2017-03" db="EMBL/GenBank/DDBJ databases">
        <title>Genomes of endolithic fungi from Antarctica.</title>
        <authorList>
            <person name="Coleine C."/>
            <person name="Masonjones S."/>
            <person name="Stajich J.E."/>
        </authorList>
    </citation>
    <scope>NUCLEOTIDE SEQUENCE [LARGE SCALE GENOMIC DNA]</scope>
    <source>
        <strain evidence="3">CCFEE 5527</strain>
    </source>
</reference>
<evidence type="ECO:0000256" key="1">
    <source>
        <dbReference type="SAM" id="MobiDB-lite"/>
    </source>
</evidence>
<evidence type="ECO:0008006" key="4">
    <source>
        <dbReference type="Google" id="ProtNLM"/>
    </source>
</evidence>
<feature type="region of interest" description="Disordered" evidence="1">
    <location>
        <begin position="143"/>
        <end position="190"/>
    </location>
</feature>
<dbReference type="OrthoDB" id="2316594at2759"/>
<accession>A0A1V8SAN8</accession>
<dbReference type="InParanoid" id="A0A1V8SAN8"/>
<gene>
    <name evidence="2" type="ORF">B0A48_17787</name>
</gene>
<evidence type="ECO:0000313" key="3">
    <source>
        <dbReference type="Proteomes" id="UP000192596"/>
    </source>
</evidence>
<dbReference type="InterPro" id="IPR027417">
    <property type="entry name" value="P-loop_NTPase"/>
</dbReference>
<comment type="caution">
    <text evidence="2">The sequence shown here is derived from an EMBL/GenBank/DDBJ whole genome shotgun (WGS) entry which is preliminary data.</text>
</comment>
<dbReference type="Gene3D" id="3.40.50.300">
    <property type="entry name" value="P-loop containing nucleotide triphosphate hydrolases"/>
    <property type="match status" value="1"/>
</dbReference>